<dbReference type="Proteomes" id="UP001290455">
    <property type="component" value="Unassembled WGS sequence"/>
</dbReference>
<dbReference type="EMBL" id="JAXOFX010000009">
    <property type="protein sequence ID" value="MDZ5472810.1"/>
    <property type="molecule type" value="Genomic_DNA"/>
</dbReference>
<evidence type="ECO:0000313" key="2">
    <source>
        <dbReference type="EMBL" id="MDZ5472810.1"/>
    </source>
</evidence>
<accession>A0ABU5J0D4</accession>
<gene>
    <name evidence="2" type="ORF">SM124_13840</name>
</gene>
<dbReference type="RefSeq" id="WP_322447113.1">
    <property type="nucleotide sequence ID" value="NZ_JAXOFX010000009.1"/>
</dbReference>
<feature type="transmembrane region" description="Helical" evidence="1">
    <location>
        <begin position="12"/>
        <end position="36"/>
    </location>
</feature>
<dbReference type="Gene3D" id="2.40.50.660">
    <property type="match status" value="1"/>
</dbReference>
<organism evidence="2 3">
    <name type="scientific">Robertmurraya mangrovi</name>
    <dbReference type="NCBI Taxonomy" id="3098077"/>
    <lineage>
        <taxon>Bacteria</taxon>
        <taxon>Bacillati</taxon>
        <taxon>Bacillota</taxon>
        <taxon>Bacilli</taxon>
        <taxon>Bacillales</taxon>
        <taxon>Bacillaceae</taxon>
        <taxon>Robertmurraya</taxon>
    </lineage>
</organism>
<proteinExistence type="predicted"/>
<name>A0ABU5J0D4_9BACI</name>
<keyword evidence="1" id="KW-1133">Transmembrane helix</keyword>
<sequence length="121" mass="13814">MFVDDPTGGDLMFQIVPIFIGIIFIIVIGFIIINIIKGFSQWSSNNQSPILIEKAKVVTKRTAVRGGGETRAYNEYYVTFQMDNGERVEFKVKDNDYGMLVEGDEGMLNFQGTRYLNFKRI</sequence>
<evidence type="ECO:0000256" key="1">
    <source>
        <dbReference type="SAM" id="Phobius"/>
    </source>
</evidence>
<keyword evidence="1" id="KW-0812">Transmembrane</keyword>
<dbReference type="InterPro" id="IPR019635">
    <property type="entry name" value="DUF2500"/>
</dbReference>
<reference evidence="2 3" key="1">
    <citation type="submission" date="2023-11" db="EMBL/GenBank/DDBJ databases">
        <title>Bacillus jintuensis, isolated from a mudflat on the Beibu Gulf coast.</title>
        <authorList>
            <person name="Li M."/>
        </authorList>
    </citation>
    <scope>NUCLEOTIDE SEQUENCE [LARGE SCALE GENOMIC DNA]</scope>
    <source>
        <strain evidence="2 3">31A1R</strain>
    </source>
</reference>
<dbReference type="Pfam" id="PF10694">
    <property type="entry name" value="DUF2500"/>
    <property type="match status" value="1"/>
</dbReference>
<protein>
    <submittedName>
        <fullName evidence="2">DUF2500 domain-containing protein</fullName>
    </submittedName>
</protein>
<keyword evidence="3" id="KW-1185">Reference proteome</keyword>
<evidence type="ECO:0000313" key="3">
    <source>
        <dbReference type="Proteomes" id="UP001290455"/>
    </source>
</evidence>
<comment type="caution">
    <text evidence="2">The sequence shown here is derived from an EMBL/GenBank/DDBJ whole genome shotgun (WGS) entry which is preliminary data.</text>
</comment>
<keyword evidence="1" id="KW-0472">Membrane</keyword>